<dbReference type="PROSITE" id="PS50005">
    <property type="entry name" value="TPR"/>
    <property type="match status" value="4"/>
</dbReference>
<evidence type="ECO:0000259" key="2">
    <source>
        <dbReference type="Pfam" id="PF17874"/>
    </source>
</evidence>
<feature type="repeat" description="TPR" evidence="1">
    <location>
        <begin position="564"/>
        <end position="597"/>
    </location>
</feature>
<feature type="repeat" description="TPR" evidence="1">
    <location>
        <begin position="604"/>
        <end position="637"/>
    </location>
</feature>
<dbReference type="Pfam" id="PF13424">
    <property type="entry name" value="TPR_12"/>
    <property type="match status" value="1"/>
</dbReference>
<dbReference type="Pfam" id="PF17874">
    <property type="entry name" value="TPR_MalT"/>
    <property type="match status" value="1"/>
</dbReference>
<feature type="repeat" description="TPR" evidence="1">
    <location>
        <begin position="363"/>
        <end position="396"/>
    </location>
</feature>
<evidence type="ECO:0000313" key="3">
    <source>
        <dbReference type="EMBL" id="PFX17855.1"/>
    </source>
</evidence>
<dbReference type="InterPro" id="IPR011990">
    <property type="entry name" value="TPR-like_helical_dom_sf"/>
</dbReference>
<dbReference type="PANTHER" id="PTHR10098:SF108">
    <property type="entry name" value="TETRATRICOPEPTIDE REPEAT PROTEIN 28"/>
    <property type="match status" value="1"/>
</dbReference>
<dbReference type="Pfam" id="PF13181">
    <property type="entry name" value="TPR_8"/>
    <property type="match status" value="1"/>
</dbReference>
<name>A0A2B4RNK6_STYPI</name>
<dbReference type="PANTHER" id="PTHR10098">
    <property type="entry name" value="RAPSYN-RELATED"/>
    <property type="match status" value="1"/>
</dbReference>
<dbReference type="PROSITE" id="PS50293">
    <property type="entry name" value="TPR_REGION"/>
    <property type="match status" value="1"/>
</dbReference>
<reference evidence="4" key="1">
    <citation type="journal article" date="2017" name="bioRxiv">
        <title>Comparative analysis of the genomes of Stylophora pistillata and Acropora digitifera provides evidence for extensive differences between species of corals.</title>
        <authorList>
            <person name="Voolstra C.R."/>
            <person name="Li Y."/>
            <person name="Liew Y.J."/>
            <person name="Baumgarten S."/>
            <person name="Zoccola D."/>
            <person name="Flot J.-F."/>
            <person name="Tambutte S."/>
            <person name="Allemand D."/>
            <person name="Aranda M."/>
        </authorList>
    </citation>
    <scope>NUCLEOTIDE SEQUENCE [LARGE SCALE GENOMIC DNA]</scope>
</reference>
<evidence type="ECO:0000256" key="1">
    <source>
        <dbReference type="PROSITE-ProRule" id="PRU00339"/>
    </source>
</evidence>
<feature type="repeat" description="TPR" evidence="1">
    <location>
        <begin position="403"/>
        <end position="436"/>
    </location>
</feature>
<sequence>MLLKREMQFNKVKEIKILCRPSLAVVMEDVDKISWALSIGIAVASVLLQTCRYKKAIEIFSECLVLLKQFKTEKSTAFFAIVFQRLFDLYCVVGDTKNAIKNGEEAIRIHLQNSDFSDESRFNVEKLLRLLEPLFDFPKGKDYFGKELEIWVKTGNKKELGVILMQIGELHGKLEEFYRAKGFYEKAVETLKEAGVYAFSKLGEALNDLGNYYRIIGDFQNAKCMQYEALVVSECTGNKYEEIMIYRNLGDINTSLEEFDDAEIFYMRALSLSEWMGDKRGEAFTYDSLRGLYDSKKDFSIAGKYARKALEVYTEIGDKGNEGTLNSKLGNLYHFLGRYDEALEFHWRSFSIYEKIGDKIGEGQQYGNLGAVYQSMGDIRKAKQYFERALAINKKTNLALGQGIDYCNLGTVYQLLGEHSRAKEHHEEALEIKKGTGLQDTIPSEYHHLGISRYKNCGQYVQAKDYFEKGLKIAKVVGERSMEGSFLSDLAEIESDTGESEKAKTYFEEALQIFKEVGDIAQEASTLRNLASVYQLDGDLPAAERYLESSLNIIKEIGSKSEESVALGVLGDLYYSKGEYERATHRYQQGLSLAKETNEKRVEAKMYHSLGSCYVYQNDLQKATMSFQQALSCYEMIEDLRGTSVCCCNIASVYFLTNELENVWLYLRKSIKAFEEAQTSIGESEYYKIGFVDKHDGPYQLMVTTLMTLGNFNQALSVVELVRARSLAELMVERYSAPPLPDLDSSQLTDFHHFVRDKNKSCLSFCFVQGDLLFCWCLRAKRETMVRAVKTEDFPVNIRPQGMSTQDWVKNLADQCYRQFSLLPDEQCEDRLLFLRQRF</sequence>
<dbReference type="STRING" id="50429.A0A2B4RNK6"/>
<proteinExistence type="predicted"/>
<accession>A0A2B4RNK6</accession>
<keyword evidence="1" id="KW-0802">TPR repeat</keyword>
<comment type="caution">
    <text evidence="3">The sequence shown here is derived from an EMBL/GenBank/DDBJ whole genome shotgun (WGS) entry which is preliminary data.</text>
</comment>
<organism evidence="3 4">
    <name type="scientific">Stylophora pistillata</name>
    <name type="common">Smooth cauliflower coral</name>
    <dbReference type="NCBI Taxonomy" id="50429"/>
    <lineage>
        <taxon>Eukaryota</taxon>
        <taxon>Metazoa</taxon>
        <taxon>Cnidaria</taxon>
        <taxon>Anthozoa</taxon>
        <taxon>Hexacorallia</taxon>
        <taxon>Scleractinia</taxon>
        <taxon>Astrocoeniina</taxon>
        <taxon>Pocilloporidae</taxon>
        <taxon>Stylophora</taxon>
    </lineage>
</organism>
<dbReference type="InterPro" id="IPR041617">
    <property type="entry name" value="TPR_MalT"/>
</dbReference>
<dbReference type="Gene3D" id="1.25.40.10">
    <property type="entry name" value="Tetratricopeptide repeat domain"/>
    <property type="match status" value="4"/>
</dbReference>
<dbReference type="OrthoDB" id="5985082at2759"/>
<evidence type="ECO:0000313" key="4">
    <source>
        <dbReference type="Proteomes" id="UP000225706"/>
    </source>
</evidence>
<feature type="domain" description="MalT-like TPR region" evidence="2">
    <location>
        <begin position="491"/>
        <end position="671"/>
    </location>
</feature>
<protein>
    <submittedName>
        <fullName evidence="3">Tetratricopeptide repeat protein 28</fullName>
    </submittedName>
</protein>
<keyword evidence="4" id="KW-1185">Reference proteome</keyword>
<gene>
    <name evidence="3" type="primary">TTC28</name>
    <name evidence="3" type="ORF">AWC38_SpisGene17791</name>
</gene>
<dbReference type="SMART" id="SM00028">
    <property type="entry name" value="TPR"/>
    <property type="match status" value="13"/>
</dbReference>
<dbReference type="AlphaFoldDB" id="A0A2B4RNK6"/>
<dbReference type="InterPro" id="IPR019734">
    <property type="entry name" value="TPR_rpt"/>
</dbReference>
<dbReference type="Proteomes" id="UP000225706">
    <property type="component" value="Unassembled WGS sequence"/>
</dbReference>
<dbReference type="Pfam" id="PF13374">
    <property type="entry name" value="TPR_10"/>
    <property type="match status" value="1"/>
</dbReference>
<dbReference type="EMBL" id="LSMT01000445">
    <property type="protein sequence ID" value="PFX17855.1"/>
    <property type="molecule type" value="Genomic_DNA"/>
</dbReference>
<dbReference type="SUPFAM" id="SSF48452">
    <property type="entry name" value="TPR-like"/>
    <property type="match status" value="4"/>
</dbReference>